<keyword evidence="2" id="KW-1185">Reference proteome</keyword>
<protein>
    <submittedName>
        <fullName evidence="1">Uncharacterized protein</fullName>
    </submittedName>
</protein>
<dbReference type="AlphaFoldDB" id="A0A562K3E0"/>
<sequence>MVSIEEIGRLSGGFSFKNGVKMVFFMVNLNKLTSKQLVLLVKNDLEFAGIFSICRTQRSICKFFYSICRLGHSICRISPSICRISVSICKVHHSPAVFHHPFQKSAPSYPEWRSLHNDYFFTQPNPMAPSPK</sequence>
<organism evidence="1 2">
    <name type="scientific">Cytobacillus oceanisediminis</name>
    <dbReference type="NCBI Taxonomy" id="665099"/>
    <lineage>
        <taxon>Bacteria</taxon>
        <taxon>Bacillati</taxon>
        <taxon>Bacillota</taxon>
        <taxon>Bacilli</taxon>
        <taxon>Bacillales</taxon>
        <taxon>Bacillaceae</taxon>
        <taxon>Cytobacillus</taxon>
    </lineage>
</organism>
<name>A0A562K3E0_9BACI</name>
<gene>
    <name evidence="1" type="ORF">IQ19_00982</name>
</gene>
<comment type="caution">
    <text evidence="1">The sequence shown here is derived from an EMBL/GenBank/DDBJ whole genome shotgun (WGS) entry which is preliminary data.</text>
</comment>
<dbReference type="Proteomes" id="UP000318667">
    <property type="component" value="Unassembled WGS sequence"/>
</dbReference>
<accession>A0A562K3E0</accession>
<reference evidence="1 2" key="1">
    <citation type="journal article" date="2015" name="Stand. Genomic Sci.">
        <title>Genomic Encyclopedia of Bacterial and Archaeal Type Strains, Phase III: the genomes of soil and plant-associated and newly described type strains.</title>
        <authorList>
            <person name="Whitman W.B."/>
            <person name="Woyke T."/>
            <person name="Klenk H.P."/>
            <person name="Zhou Y."/>
            <person name="Lilburn T.G."/>
            <person name="Beck B.J."/>
            <person name="De Vos P."/>
            <person name="Vandamme P."/>
            <person name="Eisen J.A."/>
            <person name="Garrity G."/>
            <person name="Hugenholtz P."/>
            <person name="Kyrpides N.C."/>
        </authorList>
    </citation>
    <scope>NUCLEOTIDE SEQUENCE [LARGE SCALE GENOMIC DNA]</scope>
    <source>
        <strain evidence="1 2">CGMCC 1.10115</strain>
    </source>
</reference>
<proteinExistence type="predicted"/>
<evidence type="ECO:0000313" key="2">
    <source>
        <dbReference type="Proteomes" id="UP000318667"/>
    </source>
</evidence>
<dbReference type="EMBL" id="VLKI01000002">
    <property type="protein sequence ID" value="TWH89735.1"/>
    <property type="molecule type" value="Genomic_DNA"/>
</dbReference>
<evidence type="ECO:0000313" key="1">
    <source>
        <dbReference type="EMBL" id="TWH89735.1"/>
    </source>
</evidence>